<dbReference type="PANTHER" id="PTHR21228:SF40">
    <property type="entry name" value="LD45607P"/>
    <property type="match status" value="1"/>
</dbReference>
<evidence type="ECO:0000259" key="1">
    <source>
        <dbReference type="Pfam" id="PF26188"/>
    </source>
</evidence>
<dbReference type="InterPro" id="IPR050870">
    <property type="entry name" value="FAST_kinase"/>
</dbReference>
<dbReference type="GO" id="GO:0003723">
    <property type="term" value="F:RNA binding"/>
    <property type="evidence" value="ECO:0007669"/>
    <property type="project" value="TreeGrafter"/>
</dbReference>
<dbReference type="Pfam" id="PF26188">
    <property type="entry name" value="RESC6"/>
    <property type="match status" value="1"/>
</dbReference>
<evidence type="ECO:0000313" key="2">
    <source>
        <dbReference type="EMBL" id="KXZ44569.1"/>
    </source>
</evidence>
<accession>A0A150G3V5</accession>
<feature type="domain" description="RNA-editing substrate-binding complex 6 protein" evidence="1">
    <location>
        <begin position="64"/>
        <end position="208"/>
    </location>
</feature>
<evidence type="ECO:0000313" key="3">
    <source>
        <dbReference type="Proteomes" id="UP000075714"/>
    </source>
</evidence>
<comment type="caution">
    <text evidence="2">The sequence shown here is derived from an EMBL/GenBank/DDBJ whole genome shotgun (WGS) entry which is preliminary data.</text>
</comment>
<dbReference type="PANTHER" id="PTHR21228">
    <property type="entry name" value="FAST LEU-RICH DOMAIN-CONTAINING"/>
    <property type="match status" value="1"/>
</dbReference>
<dbReference type="GO" id="GO:0000963">
    <property type="term" value="P:mitochondrial RNA processing"/>
    <property type="evidence" value="ECO:0007669"/>
    <property type="project" value="TreeGrafter"/>
</dbReference>
<dbReference type="InterPro" id="IPR058917">
    <property type="entry name" value="RESC6_dom"/>
</dbReference>
<dbReference type="EMBL" id="LSYV01000066">
    <property type="protein sequence ID" value="KXZ44569.1"/>
    <property type="molecule type" value="Genomic_DNA"/>
</dbReference>
<keyword evidence="3" id="KW-1185">Reference proteome</keyword>
<dbReference type="GO" id="GO:0044528">
    <property type="term" value="P:regulation of mitochondrial mRNA stability"/>
    <property type="evidence" value="ECO:0007669"/>
    <property type="project" value="TreeGrafter"/>
</dbReference>
<dbReference type="STRING" id="33097.A0A150G3V5"/>
<gene>
    <name evidence="2" type="ORF">GPECTOR_65g187</name>
</gene>
<dbReference type="Proteomes" id="UP000075714">
    <property type="component" value="Unassembled WGS sequence"/>
</dbReference>
<dbReference type="OrthoDB" id="537275at2759"/>
<proteinExistence type="predicted"/>
<reference evidence="3" key="1">
    <citation type="journal article" date="2016" name="Nat. Commun.">
        <title>The Gonium pectorale genome demonstrates co-option of cell cycle regulation during the evolution of multicellularity.</title>
        <authorList>
            <person name="Hanschen E.R."/>
            <person name="Marriage T.N."/>
            <person name="Ferris P.J."/>
            <person name="Hamaji T."/>
            <person name="Toyoda A."/>
            <person name="Fujiyama A."/>
            <person name="Neme R."/>
            <person name="Noguchi H."/>
            <person name="Minakuchi Y."/>
            <person name="Suzuki M."/>
            <person name="Kawai-Toyooka H."/>
            <person name="Smith D.R."/>
            <person name="Sparks H."/>
            <person name="Anderson J."/>
            <person name="Bakaric R."/>
            <person name="Luria V."/>
            <person name="Karger A."/>
            <person name="Kirschner M.W."/>
            <person name="Durand P.M."/>
            <person name="Michod R.E."/>
            <person name="Nozaki H."/>
            <person name="Olson B.J."/>
        </authorList>
    </citation>
    <scope>NUCLEOTIDE SEQUENCE [LARGE SCALE GENOMIC DNA]</scope>
    <source>
        <strain evidence="3">NIES-2863</strain>
    </source>
</reference>
<sequence length="379" mass="42540">MNRRIKSCTTPAQLCGLVLDEVKSFDEQNVPHALSRLAKMFRKRTKWLDEPSRRQTYAELLPAVDALTKRMLQLVGNYDSWDTSLSLWSYGQLGHHDEAALRALCDAALGVAPIFKPADCANTLVAFANLDFMHRELLKQLVVTVLDTLDDFQPGELAQVLWGFARVGCHPGEHFVEELVEAVQWRMQYYSTQELTMVLWSLVRLRHRPGLRFLQLAEGTLLQRLPHMAPVDVCVSVWTFAHLRYKAVRLLDEVPQAIAPQLHACKNSELCALVSAFATAHHFHRVMLEAVAAVAVPRLETISARDVAVLLWTYGAFHHRPAHPDFARAMAGALGARMRQFSPQGLAIVCKALAQLQWRSEPLMAELVAAAEAQLPGFK</sequence>
<dbReference type="AlphaFoldDB" id="A0A150G3V5"/>
<organism evidence="2 3">
    <name type="scientific">Gonium pectorale</name>
    <name type="common">Green alga</name>
    <dbReference type="NCBI Taxonomy" id="33097"/>
    <lineage>
        <taxon>Eukaryota</taxon>
        <taxon>Viridiplantae</taxon>
        <taxon>Chlorophyta</taxon>
        <taxon>core chlorophytes</taxon>
        <taxon>Chlorophyceae</taxon>
        <taxon>CS clade</taxon>
        <taxon>Chlamydomonadales</taxon>
        <taxon>Volvocaceae</taxon>
        <taxon>Gonium</taxon>
    </lineage>
</organism>
<dbReference type="GO" id="GO:0035770">
    <property type="term" value="C:ribonucleoprotein granule"/>
    <property type="evidence" value="ECO:0007669"/>
    <property type="project" value="TreeGrafter"/>
</dbReference>
<dbReference type="GO" id="GO:0005759">
    <property type="term" value="C:mitochondrial matrix"/>
    <property type="evidence" value="ECO:0007669"/>
    <property type="project" value="TreeGrafter"/>
</dbReference>
<name>A0A150G3V5_GONPE</name>
<protein>
    <recommendedName>
        <fullName evidence="1">RNA-editing substrate-binding complex 6 protein domain-containing protein</fullName>
    </recommendedName>
</protein>